<keyword evidence="5" id="KW-1185">Reference proteome</keyword>
<dbReference type="OrthoDB" id="9804734at2"/>
<gene>
    <name evidence="4" type="ORF">SAMN05216529_10687</name>
</gene>
<evidence type="ECO:0000259" key="3">
    <source>
        <dbReference type="Pfam" id="PF00171"/>
    </source>
</evidence>
<dbReference type="CDD" id="cd07122">
    <property type="entry name" value="ALDH_F20_ACDH"/>
    <property type="match status" value="1"/>
</dbReference>
<evidence type="ECO:0000313" key="4">
    <source>
        <dbReference type="EMBL" id="SUQ14395.1"/>
    </source>
</evidence>
<feature type="domain" description="Aldehyde dehydrogenase" evidence="3">
    <location>
        <begin position="7"/>
        <end position="267"/>
    </location>
</feature>
<reference evidence="5" key="1">
    <citation type="submission" date="2017-07" db="EMBL/GenBank/DDBJ databases">
        <authorList>
            <person name="Varghese N."/>
            <person name="Submissions S."/>
        </authorList>
    </citation>
    <scope>NUCLEOTIDE SEQUENCE [LARGE SCALE GENOMIC DNA]</scope>
    <source>
        <strain evidence="5">NLAE-zl-C134</strain>
    </source>
</reference>
<dbReference type="Gene3D" id="3.40.309.10">
    <property type="entry name" value="Aldehyde Dehydrogenase, Chain A, domain 2"/>
    <property type="match status" value="1"/>
</dbReference>
<dbReference type="InterPro" id="IPR015590">
    <property type="entry name" value="Aldehyde_DH_dom"/>
</dbReference>
<dbReference type="AlphaFoldDB" id="A0A316AIC5"/>
<organism evidence="4 5">
    <name type="scientific">Faecalicatena contorta</name>
    <dbReference type="NCBI Taxonomy" id="39482"/>
    <lineage>
        <taxon>Bacteria</taxon>
        <taxon>Bacillati</taxon>
        <taxon>Bacillota</taxon>
        <taxon>Clostridia</taxon>
        <taxon>Lachnospirales</taxon>
        <taxon>Lachnospiraceae</taxon>
        <taxon>Faecalicatena</taxon>
    </lineage>
</organism>
<feature type="coiled-coil region" evidence="2">
    <location>
        <begin position="2"/>
        <end position="29"/>
    </location>
</feature>
<dbReference type="Proteomes" id="UP000254051">
    <property type="component" value="Unassembled WGS sequence"/>
</dbReference>
<dbReference type="PANTHER" id="PTHR11699">
    <property type="entry name" value="ALDEHYDE DEHYDROGENASE-RELATED"/>
    <property type="match status" value="1"/>
</dbReference>
<evidence type="ECO:0000256" key="2">
    <source>
        <dbReference type="SAM" id="Coils"/>
    </source>
</evidence>
<dbReference type="SUPFAM" id="SSF53720">
    <property type="entry name" value="ALDH-like"/>
    <property type="match status" value="1"/>
</dbReference>
<sequence>MEQDVNKMIEELVNKAKAAQKEFEENFSQEQVDEIVRAIGKVVYDNAEELAKMAVEESKMGVYEDKVAKNYGKSKNIWNSLKGKKSIGIIDEDKEKGIIKVAKAKGIVGAVTPVTNPVVTPMCNGMFALKGHNAIIISPHPRVEKLNKYLVDLFREELKKLGAPVDLFQTIEKTSIEATNVLMKNVDVVVATGGGAMVKSAYSSGKPALGVGPGNVQVIVDRGINYEEAVPKIIAGRIFDNGIICSGEQSVFIPRENYDEVIDIFKKNGVFYVDNKDDVAKFSEAIFPDGGIINRDAVGQSVQVIAKLAGVEVPEGTRMILLKARSLDRNEPLCKEKMCPVMISAAYDTFEEAVALAQANLEWEGKGHSAALHSDDKAHIEYAGEHLTVSRLVVNQASSTGAGGSLYNGFSPTTTLGCGSWGNNSISENLNYTHLINVSQIGLFNKDAKVPSDEEIWS</sequence>
<dbReference type="InterPro" id="IPR016161">
    <property type="entry name" value="Ald_DH/histidinol_DH"/>
</dbReference>
<proteinExistence type="predicted"/>
<keyword evidence="2" id="KW-0175">Coiled coil</keyword>
<dbReference type="Pfam" id="PF00171">
    <property type="entry name" value="Aldedh"/>
    <property type="match status" value="1"/>
</dbReference>
<protein>
    <submittedName>
        <fullName evidence="4">Succinate-semialdehyde dehydrogenase</fullName>
    </submittedName>
</protein>
<keyword evidence="1" id="KW-0560">Oxidoreductase</keyword>
<evidence type="ECO:0000256" key="1">
    <source>
        <dbReference type="ARBA" id="ARBA00023002"/>
    </source>
</evidence>
<dbReference type="RefSeq" id="WP_109711237.1">
    <property type="nucleotide sequence ID" value="NZ_QGDS01000006.1"/>
</dbReference>
<dbReference type="Gene3D" id="3.40.605.10">
    <property type="entry name" value="Aldehyde Dehydrogenase, Chain A, domain 1"/>
    <property type="match status" value="1"/>
</dbReference>
<dbReference type="InterPro" id="IPR016162">
    <property type="entry name" value="Ald_DH_N"/>
</dbReference>
<evidence type="ECO:0000313" key="5">
    <source>
        <dbReference type="Proteomes" id="UP000254051"/>
    </source>
</evidence>
<name>A0A316AIC5_9FIRM</name>
<accession>A0A316AIC5</accession>
<dbReference type="InterPro" id="IPR016163">
    <property type="entry name" value="Ald_DH_C"/>
</dbReference>
<dbReference type="EMBL" id="UHJJ01000006">
    <property type="protein sequence ID" value="SUQ14395.1"/>
    <property type="molecule type" value="Genomic_DNA"/>
</dbReference>
<dbReference type="GO" id="GO:0016620">
    <property type="term" value="F:oxidoreductase activity, acting on the aldehyde or oxo group of donors, NAD or NADP as acceptor"/>
    <property type="evidence" value="ECO:0007669"/>
    <property type="project" value="InterPro"/>
</dbReference>